<dbReference type="EMBL" id="BAAAHB010000031">
    <property type="protein sequence ID" value="GAA0467084.1"/>
    <property type="molecule type" value="Genomic_DNA"/>
</dbReference>
<evidence type="ECO:0000313" key="3">
    <source>
        <dbReference type="Proteomes" id="UP001499895"/>
    </source>
</evidence>
<accession>A0ABN1A461</accession>
<name>A0ABN1A461_9ACTN</name>
<proteinExistence type="predicted"/>
<sequence length="205" mass="22013">MNITRAILPVRRGRSPRALSLALGAALALSLPTASSHGAALPDKVAEGRPCEVRGVAEQAAEELKRCGQTAFDALFAQAPAGGMPYGPMRGQLLRCGPCGQPVTDRALGLLAGAVWHGKVFHTDRRGGHLYQIVGPGLRVIRGEVGYATHPDDGREAIRIEYPHDTGGMITDWLREVRPGVYAGVVTLTEPGFQPWRVADFVLYR</sequence>
<organism evidence="2 3">
    <name type="scientific">Streptomyces stramineus</name>
    <dbReference type="NCBI Taxonomy" id="173861"/>
    <lineage>
        <taxon>Bacteria</taxon>
        <taxon>Bacillati</taxon>
        <taxon>Actinomycetota</taxon>
        <taxon>Actinomycetes</taxon>
        <taxon>Kitasatosporales</taxon>
        <taxon>Streptomycetaceae</taxon>
        <taxon>Streptomyces</taxon>
    </lineage>
</organism>
<feature type="chain" id="PRO_5046254508" description="DUF2147 domain-containing protein" evidence="1">
    <location>
        <begin position="40"/>
        <end position="205"/>
    </location>
</feature>
<comment type="caution">
    <text evidence="2">The sequence shown here is derived from an EMBL/GenBank/DDBJ whole genome shotgun (WGS) entry which is preliminary data.</text>
</comment>
<protein>
    <recommendedName>
        <fullName evidence="4">DUF2147 domain-containing protein</fullName>
    </recommendedName>
</protein>
<keyword evidence="3" id="KW-1185">Reference proteome</keyword>
<reference evidence="2 3" key="1">
    <citation type="journal article" date="2019" name="Int. J. Syst. Evol. Microbiol.">
        <title>The Global Catalogue of Microorganisms (GCM) 10K type strain sequencing project: providing services to taxonomists for standard genome sequencing and annotation.</title>
        <authorList>
            <consortium name="The Broad Institute Genomics Platform"/>
            <consortium name="The Broad Institute Genome Sequencing Center for Infectious Disease"/>
            <person name="Wu L."/>
            <person name="Ma J."/>
        </authorList>
    </citation>
    <scope>NUCLEOTIDE SEQUENCE [LARGE SCALE GENOMIC DNA]</scope>
    <source>
        <strain evidence="2 3">JCM 10649</strain>
    </source>
</reference>
<evidence type="ECO:0000256" key="1">
    <source>
        <dbReference type="SAM" id="SignalP"/>
    </source>
</evidence>
<feature type="signal peptide" evidence="1">
    <location>
        <begin position="1"/>
        <end position="39"/>
    </location>
</feature>
<evidence type="ECO:0008006" key="4">
    <source>
        <dbReference type="Google" id="ProtNLM"/>
    </source>
</evidence>
<dbReference type="Proteomes" id="UP001499895">
    <property type="component" value="Unassembled WGS sequence"/>
</dbReference>
<evidence type="ECO:0000313" key="2">
    <source>
        <dbReference type="EMBL" id="GAA0467084.1"/>
    </source>
</evidence>
<gene>
    <name evidence="2" type="ORF">GCM10009544_31660</name>
</gene>
<keyword evidence="1" id="KW-0732">Signal</keyword>